<dbReference type="Gene3D" id="3.40.50.12780">
    <property type="entry name" value="N-terminal domain of ligase-like"/>
    <property type="match status" value="1"/>
</dbReference>
<protein>
    <submittedName>
        <fullName evidence="3">Long-chain fatty acid--CoA ligase</fullName>
    </submittedName>
</protein>
<evidence type="ECO:0000313" key="3">
    <source>
        <dbReference type="EMBL" id="RDZ16206.1"/>
    </source>
</evidence>
<dbReference type="InterPro" id="IPR050237">
    <property type="entry name" value="ATP-dep_AMP-bd_enzyme"/>
</dbReference>
<dbReference type="PROSITE" id="PS00455">
    <property type="entry name" value="AMP_BINDING"/>
    <property type="match status" value="1"/>
</dbReference>
<dbReference type="Pfam" id="PF13193">
    <property type="entry name" value="AMP-binding_C"/>
    <property type="match status" value="1"/>
</dbReference>
<dbReference type="InterPro" id="IPR020845">
    <property type="entry name" value="AMP-binding_CS"/>
</dbReference>
<dbReference type="SUPFAM" id="SSF56801">
    <property type="entry name" value="Acetyl-CoA synthetase-like"/>
    <property type="match status" value="1"/>
</dbReference>
<dbReference type="Proteomes" id="UP000256519">
    <property type="component" value="Unassembled WGS sequence"/>
</dbReference>
<dbReference type="Gene3D" id="3.30.300.30">
    <property type="match status" value="1"/>
</dbReference>
<feature type="domain" description="AMP-dependent synthetase/ligase" evidence="1">
    <location>
        <begin position="8"/>
        <end position="367"/>
    </location>
</feature>
<dbReference type="Pfam" id="PF00501">
    <property type="entry name" value="AMP-binding"/>
    <property type="match status" value="1"/>
</dbReference>
<dbReference type="InterPro" id="IPR042099">
    <property type="entry name" value="ANL_N_sf"/>
</dbReference>
<dbReference type="RefSeq" id="WP_116072939.1">
    <property type="nucleotide sequence ID" value="NZ_CP187630.1"/>
</dbReference>
<dbReference type="EMBL" id="PQWM01000007">
    <property type="protein sequence ID" value="RDZ16206.1"/>
    <property type="molecule type" value="Genomic_DNA"/>
</dbReference>
<dbReference type="AlphaFoldDB" id="A0A3D8X4Z1"/>
<evidence type="ECO:0000259" key="1">
    <source>
        <dbReference type="Pfam" id="PF00501"/>
    </source>
</evidence>
<evidence type="ECO:0000313" key="4">
    <source>
        <dbReference type="Proteomes" id="UP000256519"/>
    </source>
</evidence>
<organism evidence="3 4">
    <name type="scientific">Priestia megaterium</name>
    <name type="common">Bacillus megaterium</name>
    <dbReference type="NCBI Taxonomy" id="1404"/>
    <lineage>
        <taxon>Bacteria</taxon>
        <taxon>Bacillati</taxon>
        <taxon>Bacillota</taxon>
        <taxon>Bacilli</taxon>
        <taxon>Bacillales</taxon>
        <taxon>Bacillaceae</taxon>
        <taxon>Priestia</taxon>
    </lineage>
</organism>
<keyword evidence="3" id="KW-0436">Ligase</keyword>
<dbReference type="InterPro" id="IPR045851">
    <property type="entry name" value="AMP-bd_C_sf"/>
</dbReference>
<name>A0A3D8X4Z1_PRIMG</name>
<accession>A0A3D8X4Z1</accession>
<gene>
    <name evidence="3" type="ORF">C3744_06650</name>
</gene>
<reference evidence="3 4" key="1">
    <citation type="journal article" date="2018" name="Appl. Environ. Microbiol.">
        <title>Antimicrobial susceptibility testing and tentative epidemiological cut-off values of five Bacillus species relevant for use as animal feed additives or for plant protection.</title>
        <authorList>
            <person name="Agerso Y."/>
            <person name="Stuer-Lauridsen B."/>
            <person name="Bjerre K."/>
            <person name="Jensen M.G."/>
            <person name="Johansen E."/>
            <person name="Bennedsen M."/>
            <person name="Brockmann E."/>
            <person name="Nielsen B."/>
        </authorList>
    </citation>
    <scope>NUCLEOTIDE SEQUENCE [LARGE SCALE GENOMIC DNA]</scope>
    <source>
        <strain evidence="3 4">CHCC20162</strain>
    </source>
</reference>
<dbReference type="PANTHER" id="PTHR43767:SF1">
    <property type="entry name" value="NONRIBOSOMAL PEPTIDE SYNTHASE PES1 (EUROFUNG)-RELATED"/>
    <property type="match status" value="1"/>
</dbReference>
<dbReference type="PANTHER" id="PTHR43767">
    <property type="entry name" value="LONG-CHAIN-FATTY-ACID--COA LIGASE"/>
    <property type="match status" value="1"/>
</dbReference>
<proteinExistence type="predicted"/>
<dbReference type="InterPro" id="IPR000873">
    <property type="entry name" value="AMP-dep_synth/lig_dom"/>
</dbReference>
<comment type="caution">
    <text evidence="3">The sequence shown here is derived from an EMBL/GenBank/DDBJ whole genome shotgun (WGS) entry which is preliminary data.</text>
</comment>
<dbReference type="GO" id="GO:0016878">
    <property type="term" value="F:acid-thiol ligase activity"/>
    <property type="evidence" value="ECO:0007669"/>
    <property type="project" value="UniProtKB-ARBA"/>
</dbReference>
<feature type="domain" description="AMP-binding enzyme C-terminal" evidence="2">
    <location>
        <begin position="417"/>
        <end position="491"/>
    </location>
</feature>
<dbReference type="InterPro" id="IPR025110">
    <property type="entry name" value="AMP-bd_C"/>
</dbReference>
<evidence type="ECO:0000259" key="2">
    <source>
        <dbReference type="Pfam" id="PF13193"/>
    </source>
</evidence>
<sequence>MYTLGELLEQRATQSAEKEALIWSTSFHTFKEYNERVNQLAHYLLSHNVKKGDRIAILCQNNHPFPTILLAALRIGAVAVPISWQLTKYEIIDILDSAQPKIIFYDQKFHEVIPFDSEILNDVITLQVGRKNSVETVEEYNEIFSAYSILNPNIQVSQDDIAMLLFTSGTTGNAKGCMIEHGHVYSYIQPSSQRIDYEEDGRFLASHPFYHMSSINNILKSVFNGMGLFLLSDPTPEIIWETIETHKITMMLAFPSMYMQMLEVVKSAGSKKSSLKVAIAGGAKVPAYLIKEYEKLDISMIQGYGSTEAWTVSVWTPDMGNEKIESAGKPLSGVEVRIIDPESGQEVKTGEVGEIIIKSPYCFKGYWHNQEATDKVLRDGWFYMGDAGKIDQDGFLYIMGRYKDVIVYGGDNIYPDQVEEIIEQIDKVIEAAVVGVEDPVYGEKPRAYVVKDPHSSLTKEDILKYCRDHLASYKVPEVYFIDELPKNQLGKVLKRELK</sequence>